<keyword evidence="1" id="KW-0812">Transmembrane</keyword>
<feature type="transmembrane region" description="Helical" evidence="1">
    <location>
        <begin position="85"/>
        <end position="106"/>
    </location>
</feature>
<feature type="transmembrane region" description="Helical" evidence="1">
    <location>
        <begin position="52"/>
        <end position="73"/>
    </location>
</feature>
<keyword evidence="1" id="KW-0472">Membrane</keyword>
<dbReference type="RefSeq" id="WP_122918709.1">
    <property type="nucleotide sequence ID" value="NZ_RHHQ01000012.1"/>
</dbReference>
<evidence type="ECO:0000313" key="3">
    <source>
        <dbReference type="Proteomes" id="UP000271031"/>
    </source>
</evidence>
<keyword evidence="1" id="KW-1133">Transmembrane helix</keyword>
<sequence>MKKIIWTIILFFALAISAYSIVQYLVVGVDKAGLVNVKINSTGPLQPSWYTFLYLHIAFSAFALVTGPFLFSAKLREKRLSLHRSLGKAYLVSVLLGGLAGAVLAFSASGGFMAASGFFLLSVLWLYTGYAAYQQIKQKNVKAHREWMLRNYALTLAGVTLRLWMPICFAIWGVGAFASFYPAIAWICWVPNLLVAEWYVRKSAATPAIVP</sequence>
<dbReference type="InterPro" id="IPR018750">
    <property type="entry name" value="DUF2306_membrane"/>
</dbReference>
<proteinExistence type="predicted"/>
<dbReference type="Pfam" id="PF10067">
    <property type="entry name" value="DUF2306"/>
    <property type="match status" value="1"/>
</dbReference>
<organism evidence="2 3">
    <name type="scientific">Brevibacillus fluminis</name>
    <dbReference type="NCBI Taxonomy" id="511487"/>
    <lineage>
        <taxon>Bacteria</taxon>
        <taxon>Bacillati</taxon>
        <taxon>Bacillota</taxon>
        <taxon>Bacilli</taxon>
        <taxon>Bacillales</taxon>
        <taxon>Paenibacillaceae</taxon>
        <taxon>Brevibacillus</taxon>
    </lineage>
</organism>
<dbReference type="EMBL" id="RHHQ01000012">
    <property type="protein sequence ID" value="RNB87011.1"/>
    <property type="molecule type" value="Genomic_DNA"/>
</dbReference>
<evidence type="ECO:0000256" key="1">
    <source>
        <dbReference type="SAM" id="Phobius"/>
    </source>
</evidence>
<dbReference type="Proteomes" id="UP000271031">
    <property type="component" value="Unassembled WGS sequence"/>
</dbReference>
<dbReference type="AlphaFoldDB" id="A0A3M8DHR2"/>
<protein>
    <submittedName>
        <fullName evidence="2">DUF2306 domain-containing protein</fullName>
    </submittedName>
</protein>
<dbReference type="OrthoDB" id="195502at2"/>
<name>A0A3M8DHR2_9BACL</name>
<accession>A0A3M8DHR2</accession>
<comment type="caution">
    <text evidence="2">The sequence shown here is derived from an EMBL/GenBank/DDBJ whole genome shotgun (WGS) entry which is preliminary data.</text>
</comment>
<keyword evidence="3" id="KW-1185">Reference proteome</keyword>
<feature type="transmembrane region" description="Helical" evidence="1">
    <location>
        <begin position="112"/>
        <end position="133"/>
    </location>
</feature>
<gene>
    <name evidence="2" type="ORF">EDM56_15015</name>
</gene>
<evidence type="ECO:0000313" key="2">
    <source>
        <dbReference type="EMBL" id="RNB87011.1"/>
    </source>
</evidence>
<reference evidence="2 3" key="1">
    <citation type="submission" date="2018-10" db="EMBL/GenBank/DDBJ databases">
        <title>Phylogenomics of Brevibacillus.</title>
        <authorList>
            <person name="Dunlap C."/>
        </authorList>
    </citation>
    <scope>NUCLEOTIDE SEQUENCE [LARGE SCALE GENOMIC DNA]</scope>
    <source>
        <strain evidence="2 3">JCM 15716</strain>
    </source>
</reference>
<feature type="transmembrane region" description="Helical" evidence="1">
    <location>
        <begin position="180"/>
        <end position="200"/>
    </location>
</feature>
<feature type="transmembrane region" description="Helical" evidence="1">
    <location>
        <begin position="153"/>
        <end position="174"/>
    </location>
</feature>